<dbReference type="OrthoDB" id="2504055at2759"/>
<feature type="transmembrane region" description="Helical" evidence="1">
    <location>
        <begin position="224"/>
        <end position="249"/>
    </location>
</feature>
<gene>
    <name evidence="2" type="ORF">VP01_62g9</name>
</gene>
<feature type="transmembrane region" description="Helical" evidence="1">
    <location>
        <begin position="457"/>
        <end position="482"/>
    </location>
</feature>
<protein>
    <submittedName>
        <fullName evidence="2">Uncharacterized protein</fullName>
    </submittedName>
</protein>
<name>A0A0L6UG91_9BASI</name>
<organism evidence="2 3">
    <name type="scientific">Puccinia sorghi</name>
    <dbReference type="NCBI Taxonomy" id="27349"/>
    <lineage>
        <taxon>Eukaryota</taxon>
        <taxon>Fungi</taxon>
        <taxon>Dikarya</taxon>
        <taxon>Basidiomycota</taxon>
        <taxon>Pucciniomycotina</taxon>
        <taxon>Pucciniomycetes</taxon>
        <taxon>Pucciniales</taxon>
        <taxon>Pucciniaceae</taxon>
        <taxon>Puccinia</taxon>
    </lineage>
</organism>
<feature type="transmembrane region" description="Helical" evidence="1">
    <location>
        <begin position="182"/>
        <end position="203"/>
    </location>
</feature>
<feature type="transmembrane region" description="Helical" evidence="1">
    <location>
        <begin position="313"/>
        <end position="338"/>
    </location>
</feature>
<sequence length="580" mass="65915">MLAFNLILFHNVYVDYLTIHTSTYLLEMWRHRECHGVCELQTLSIPGVRGGFGPGNNPLQALKKVISNQMDFHLPTTPEAWEAVNRHALSRTAPAVPPSARIIIWLVTIVGPLPALLYLISAVKACQTNGWWLVKVDDRGYLYPHNRAMLAIWINAFTIVNLAHSASLLIDTRSHLHPRTVIFHLASYPLLSCFVWCLFYSMPPSRYRFARVYQKTTTSLQRPIPAYLFNPLIILAHLASLFGGLRWIVSASKESHVLMSLFKQYQVAYASLSSPYSTPIVRMENELKALISLKNMHQSVGIVQENLKDLCAFLLAMTAVQLIASLWCSTRILAALFFQARTLRHAASRQVRLRAHSAHVDFGWSCSSDPESLLKISSAPPKPRSIPGSDGGTISDRKIFRHRWRDFLPSLNRGNFVSPQLWNSKSFQRTQEQIMADDAHDMSACYRKLRRYAINTFWNMILTAAVKSSYLILCLFIVLGVFDYGSSIFQMELAIFEWLNITWNCGVGFLLALVSRFADQLLQSRGPDDEFGHVVFLRRRVYTDSGAPPRAGRKGGERHGRWSRIKEPAPKLYVIIYVHV</sequence>
<feature type="transmembrane region" description="Helical" evidence="1">
    <location>
        <begin position="148"/>
        <end position="170"/>
    </location>
</feature>
<accession>A0A0L6UG91</accession>
<feature type="transmembrane region" description="Helical" evidence="1">
    <location>
        <begin position="494"/>
        <end position="515"/>
    </location>
</feature>
<comment type="caution">
    <text evidence="2">The sequence shown here is derived from an EMBL/GenBank/DDBJ whole genome shotgun (WGS) entry which is preliminary data.</text>
</comment>
<dbReference type="VEuPathDB" id="FungiDB:VP01_62g9"/>
<evidence type="ECO:0000313" key="3">
    <source>
        <dbReference type="Proteomes" id="UP000037035"/>
    </source>
</evidence>
<keyword evidence="1" id="KW-0812">Transmembrane</keyword>
<proteinExistence type="predicted"/>
<reference evidence="2 3" key="1">
    <citation type="submission" date="2015-08" db="EMBL/GenBank/DDBJ databases">
        <title>Next Generation Sequencing and Analysis of the Genome of Puccinia sorghi L Schw, the Causal Agent of Maize Common Rust.</title>
        <authorList>
            <person name="Rochi L."/>
            <person name="Burguener G."/>
            <person name="Darino M."/>
            <person name="Turjanski A."/>
            <person name="Kreff E."/>
            <person name="Dieguez M.J."/>
            <person name="Sacco F."/>
        </authorList>
    </citation>
    <scope>NUCLEOTIDE SEQUENCE [LARGE SCALE GENOMIC DNA]</scope>
    <source>
        <strain evidence="2 3">RO10H11247</strain>
    </source>
</reference>
<feature type="transmembrane region" description="Helical" evidence="1">
    <location>
        <begin position="102"/>
        <end position="120"/>
    </location>
</feature>
<keyword evidence="3" id="KW-1185">Reference proteome</keyword>
<dbReference type="AlphaFoldDB" id="A0A0L6UG91"/>
<dbReference type="EMBL" id="LAVV01011608">
    <property type="protein sequence ID" value="KNZ47574.1"/>
    <property type="molecule type" value="Genomic_DNA"/>
</dbReference>
<dbReference type="Proteomes" id="UP000037035">
    <property type="component" value="Unassembled WGS sequence"/>
</dbReference>
<evidence type="ECO:0000256" key="1">
    <source>
        <dbReference type="SAM" id="Phobius"/>
    </source>
</evidence>
<keyword evidence="1" id="KW-1133">Transmembrane helix</keyword>
<evidence type="ECO:0000313" key="2">
    <source>
        <dbReference type="EMBL" id="KNZ47574.1"/>
    </source>
</evidence>
<keyword evidence="1" id="KW-0472">Membrane</keyword>